<evidence type="ECO:0000256" key="8">
    <source>
        <dbReference type="SAM" id="Phobius"/>
    </source>
</evidence>
<name>A0A7W8HXM0_9CAUL</name>
<dbReference type="Gene3D" id="1.20.1540.10">
    <property type="entry name" value="Rhomboid-like"/>
    <property type="match status" value="1"/>
</dbReference>
<protein>
    <submittedName>
        <fullName evidence="10">Membrane associated rhomboid family serine protease</fullName>
    </submittedName>
</protein>
<evidence type="ECO:0000256" key="6">
    <source>
        <dbReference type="ARBA" id="ARBA00023136"/>
    </source>
</evidence>
<comment type="caution">
    <text evidence="10">The sequence shown here is derived from an EMBL/GenBank/DDBJ whole genome shotgun (WGS) entry which is preliminary data.</text>
</comment>
<evidence type="ECO:0000313" key="11">
    <source>
        <dbReference type="Proteomes" id="UP000566663"/>
    </source>
</evidence>
<proteinExistence type="inferred from homology"/>
<dbReference type="PANTHER" id="PTHR43731:SF14">
    <property type="entry name" value="PRESENILIN-ASSOCIATED RHOMBOID-LIKE PROTEIN, MITOCHONDRIAL"/>
    <property type="match status" value="1"/>
</dbReference>
<dbReference type="GO" id="GO:0016020">
    <property type="term" value="C:membrane"/>
    <property type="evidence" value="ECO:0007669"/>
    <property type="project" value="UniProtKB-SubCell"/>
</dbReference>
<feature type="region of interest" description="Disordered" evidence="7">
    <location>
        <begin position="1"/>
        <end position="23"/>
    </location>
</feature>
<evidence type="ECO:0000256" key="1">
    <source>
        <dbReference type="ARBA" id="ARBA00004141"/>
    </source>
</evidence>
<keyword evidence="10" id="KW-0645">Protease</keyword>
<evidence type="ECO:0000256" key="5">
    <source>
        <dbReference type="ARBA" id="ARBA00022989"/>
    </source>
</evidence>
<feature type="transmembrane region" description="Helical" evidence="8">
    <location>
        <begin position="122"/>
        <end position="140"/>
    </location>
</feature>
<evidence type="ECO:0000256" key="2">
    <source>
        <dbReference type="ARBA" id="ARBA00009045"/>
    </source>
</evidence>
<dbReference type="PANTHER" id="PTHR43731">
    <property type="entry name" value="RHOMBOID PROTEASE"/>
    <property type="match status" value="1"/>
</dbReference>
<dbReference type="EMBL" id="JACHFZ010000002">
    <property type="protein sequence ID" value="MBB5291801.1"/>
    <property type="molecule type" value="Genomic_DNA"/>
</dbReference>
<dbReference type="InterPro" id="IPR022764">
    <property type="entry name" value="Peptidase_S54_rhomboid_dom"/>
</dbReference>
<dbReference type="GO" id="GO:0006508">
    <property type="term" value="P:proteolysis"/>
    <property type="evidence" value="ECO:0007669"/>
    <property type="project" value="UniProtKB-KW"/>
</dbReference>
<evidence type="ECO:0000256" key="7">
    <source>
        <dbReference type="SAM" id="MobiDB-lite"/>
    </source>
</evidence>
<dbReference type="AlphaFoldDB" id="A0A7W8HXM0"/>
<evidence type="ECO:0000259" key="9">
    <source>
        <dbReference type="Pfam" id="PF01694"/>
    </source>
</evidence>
<comment type="similarity">
    <text evidence="2">Belongs to the peptidase S54 family.</text>
</comment>
<evidence type="ECO:0000256" key="4">
    <source>
        <dbReference type="ARBA" id="ARBA00022801"/>
    </source>
</evidence>
<dbReference type="GO" id="GO:0004252">
    <property type="term" value="F:serine-type endopeptidase activity"/>
    <property type="evidence" value="ECO:0007669"/>
    <property type="project" value="InterPro"/>
</dbReference>
<feature type="transmembrane region" description="Helical" evidence="8">
    <location>
        <begin position="39"/>
        <end position="58"/>
    </location>
</feature>
<comment type="subcellular location">
    <subcellularLocation>
        <location evidence="1">Membrane</location>
        <topology evidence="1">Multi-pass membrane protein</topology>
    </subcellularLocation>
</comment>
<feature type="transmembrane region" description="Helical" evidence="8">
    <location>
        <begin position="185"/>
        <end position="204"/>
    </location>
</feature>
<dbReference type="Proteomes" id="UP000566663">
    <property type="component" value="Unassembled WGS sequence"/>
</dbReference>
<dbReference type="SUPFAM" id="SSF144091">
    <property type="entry name" value="Rhomboid-like"/>
    <property type="match status" value="1"/>
</dbReference>
<dbReference type="InterPro" id="IPR035952">
    <property type="entry name" value="Rhomboid-like_sf"/>
</dbReference>
<feature type="transmembrane region" description="Helical" evidence="8">
    <location>
        <begin position="91"/>
        <end position="110"/>
    </location>
</feature>
<dbReference type="RefSeq" id="WP_183253565.1">
    <property type="nucleotide sequence ID" value="NZ_BAAAFF010000005.1"/>
</dbReference>
<dbReference type="Pfam" id="PF01694">
    <property type="entry name" value="Rhomboid"/>
    <property type="match status" value="1"/>
</dbReference>
<reference evidence="10 11" key="1">
    <citation type="submission" date="2020-08" db="EMBL/GenBank/DDBJ databases">
        <title>Genomic Encyclopedia of Type Strains, Phase IV (KMG-IV): sequencing the most valuable type-strain genomes for metagenomic binning, comparative biology and taxonomic classification.</title>
        <authorList>
            <person name="Goeker M."/>
        </authorList>
    </citation>
    <scope>NUCLEOTIDE SEQUENCE [LARGE SCALE GENOMIC DNA]</scope>
    <source>
        <strain evidence="10 11">DSM 25335</strain>
    </source>
</reference>
<organism evidence="10 11">
    <name type="scientific">Brevundimonas basaltis</name>
    <dbReference type="NCBI Taxonomy" id="472166"/>
    <lineage>
        <taxon>Bacteria</taxon>
        <taxon>Pseudomonadati</taxon>
        <taxon>Pseudomonadota</taxon>
        <taxon>Alphaproteobacteria</taxon>
        <taxon>Caulobacterales</taxon>
        <taxon>Caulobacteraceae</taxon>
        <taxon>Brevundimonas</taxon>
    </lineage>
</organism>
<sequence>MTEDAVPVGTALQRASDGRSGPALDLSKPATWRALGREFGAPGLVLFGLLAIAFMMQWSHGGPQAWGLSGQALRDGRWTTLVSHMFAHGGFAHFLMNISALMALSPIVLVRLGAGPASWLRYAALFLFAGWAGAALYLALNPFGAVPMVGASGAICGLWGAAARVDFDGGFVPLRSAQVWNHVKAFAKTNAILFLALFALVRLTGGVGGLAWEAHLGGFLFGLFAMPLLSGMRAEAITADVPSPPEGEGAPGGGG</sequence>
<evidence type="ECO:0000313" key="10">
    <source>
        <dbReference type="EMBL" id="MBB5291801.1"/>
    </source>
</evidence>
<feature type="domain" description="Peptidase S54 rhomboid" evidence="9">
    <location>
        <begin position="76"/>
        <end position="229"/>
    </location>
</feature>
<keyword evidence="5 8" id="KW-1133">Transmembrane helix</keyword>
<accession>A0A7W8HXM0</accession>
<gene>
    <name evidence="10" type="ORF">HNQ67_001315</name>
</gene>
<keyword evidence="3 8" id="KW-0812">Transmembrane</keyword>
<keyword evidence="4" id="KW-0378">Hydrolase</keyword>
<dbReference type="InterPro" id="IPR050925">
    <property type="entry name" value="Rhomboid_protease_S54"/>
</dbReference>
<keyword evidence="6 8" id="KW-0472">Membrane</keyword>
<evidence type="ECO:0000256" key="3">
    <source>
        <dbReference type="ARBA" id="ARBA00022692"/>
    </source>
</evidence>
<keyword evidence="11" id="KW-1185">Reference proteome</keyword>
<feature type="transmembrane region" description="Helical" evidence="8">
    <location>
        <begin position="146"/>
        <end position="165"/>
    </location>
</feature>